<dbReference type="PRINTS" id="PR00420">
    <property type="entry name" value="RNGMNOXGNASE"/>
</dbReference>
<dbReference type="InterPro" id="IPR036188">
    <property type="entry name" value="FAD/NAD-bd_sf"/>
</dbReference>
<evidence type="ECO:0000256" key="1">
    <source>
        <dbReference type="SAM" id="MobiDB-lite"/>
    </source>
</evidence>
<feature type="region of interest" description="Disordered" evidence="1">
    <location>
        <begin position="1"/>
        <end position="20"/>
    </location>
</feature>
<dbReference type="EMBL" id="JAVRRT010000019">
    <property type="protein sequence ID" value="KAK5164559.1"/>
    <property type="molecule type" value="Genomic_DNA"/>
</dbReference>
<protein>
    <recommendedName>
        <fullName evidence="2">2,6-dihydroxypyridine 3-monooxygenase substrate binding domain-containing protein</fullName>
    </recommendedName>
</protein>
<gene>
    <name evidence="3" type="ORF">LTR77_009765</name>
</gene>
<dbReference type="SUPFAM" id="SSF51905">
    <property type="entry name" value="FAD/NAD(P)-binding domain"/>
    <property type="match status" value="1"/>
</dbReference>
<feature type="domain" description="2,6-dihydroxypyridine 3-monooxygenase substrate binding" evidence="2">
    <location>
        <begin position="218"/>
        <end position="343"/>
    </location>
</feature>
<evidence type="ECO:0000313" key="4">
    <source>
        <dbReference type="Proteomes" id="UP001337655"/>
    </source>
</evidence>
<reference evidence="3 4" key="1">
    <citation type="submission" date="2023-08" db="EMBL/GenBank/DDBJ databases">
        <title>Black Yeasts Isolated from many extreme environments.</title>
        <authorList>
            <person name="Coleine C."/>
            <person name="Stajich J.E."/>
            <person name="Selbmann L."/>
        </authorList>
    </citation>
    <scope>NUCLEOTIDE SEQUENCE [LARGE SCALE GENOMIC DNA]</scope>
    <source>
        <strain evidence="3 4">CCFEE 5935</strain>
    </source>
</reference>
<dbReference type="SUPFAM" id="SSF54373">
    <property type="entry name" value="FAD-linked reductases, C-terminal domain"/>
    <property type="match status" value="1"/>
</dbReference>
<proteinExistence type="predicted"/>
<dbReference type="PANTHER" id="PTHR47469:SF2">
    <property type="entry name" value="OS06G0597600 PROTEIN"/>
    <property type="match status" value="1"/>
</dbReference>
<evidence type="ECO:0000259" key="2">
    <source>
        <dbReference type="Pfam" id="PF22607"/>
    </source>
</evidence>
<dbReference type="Proteomes" id="UP001337655">
    <property type="component" value="Unassembled WGS sequence"/>
</dbReference>
<dbReference type="Gene3D" id="3.30.9.60">
    <property type="match status" value="1"/>
</dbReference>
<name>A0AAV9NXC7_9PEZI</name>
<accession>A0AAV9NXC7</accession>
<dbReference type="Gene3D" id="3.50.50.60">
    <property type="entry name" value="FAD/NAD(P)-binding domain"/>
    <property type="match status" value="1"/>
</dbReference>
<comment type="caution">
    <text evidence="3">The sequence shown here is derived from an EMBL/GenBank/DDBJ whole genome shotgun (WGS) entry which is preliminary data.</text>
</comment>
<keyword evidence="4" id="KW-1185">Reference proteome</keyword>
<dbReference type="InterPro" id="IPR053212">
    <property type="entry name" value="DHP_3-monooxygenase"/>
</dbReference>
<evidence type="ECO:0000313" key="3">
    <source>
        <dbReference type="EMBL" id="KAK5164559.1"/>
    </source>
</evidence>
<sequence>MTSTHGNGEDRPQPPQSTSSFADGVKPLNIFIVGGSLAGLFCGILLKRQGHNVHILESASSSAREGQAAGIGLAADIKRFFDQHDRLKHIPLGTPVNEIQILDADLKPATIINVPYEMTTWDAAYYRLRANFDGLVSPYCPDPPPTEPGEGEATYATNIKVLSVQPSTTASTTLTLSATDLSTSKPVTYTATHVIAADGANSTLRSSLYPNLQRHEPGYLIWRGVVPCASLTPSLVARIADKALLYPMNKSYVMLYTIPGAHGSLAPQKRAVNFAWYDYPPPSVPVSSILTDTAGHTHRTTLPKGAMRPEIWSAQLARAREMFHPDLLEIPEKLKEPFVSVIASLMSPAATAYEGRMFFVGDALVLLQPNSGKGTNHAAVVKWPLRDVSPAKAFGLV</sequence>
<dbReference type="InterPro" id="IPR054707">
    <property type="entry name" value="DhpH_subs-bd"/>
</dbReference>
<dbReference type="GeneID" id="89931095"/>
<dbReference type="AlphaFoldDB" id="A0AAV9NXC7"/>
<dbReference type="RefSeq" id="XP_064654807.1">
    <property type="nucleotide sequence ID" value="XM_064806991.1"/>
</dbReference>
<organism evidence="3 4">
    <name type="scientific">Saxophila tyrrhenica</name>
    <dbReference type="NCBI Taxonomy" id="1690608"/>
    <lineage>
        <taxon>Eukaryota</taxon>
        <taxon>Fungi</taxon>
        <taxon>Dikarya</taxon>
        <taxon>Ascomycota</taxon>
        <taxon>Pezizomycotina</taxon>
        <taxon>Dothideomycetes</taxon>
        <taxon>Dothideomycetidae</taxon>
        <taxon>Mycosphaerellales</taxon>
        <taxon>Extremaceae</taxon>
        <taxon>Saxophila</taxon>
    </lineage>
</organism>
<dbReference type="PANTHER" id="PTHR47469">
    <property type="entry name" value="MONOOXYGENASE-LIKE"/>
    <property type="match status" value="1"/>
</dbReference>
<dbReference type="Pfam" id="PF22607">
    <property type="entry name" value="FAD_binding-like"/>
    <property type="match status" value="1"/>
</dbReference>